<evidence type="ECO:0000256" key="3">
    <source>
        <dbReference type="ARBA" id="ARBA00022692"/>
    </source>
</evidence>
<protein>
    <recommendedName>
        <fullName evidence="8">Cobalt ECF transporter T component CbiQ</fullName>
    </recommendedName>
</protein>
<organism evidence="7">
    <name type="scientific">uncultured Desulfobacterium sp</name>
    <dbReference type="NCBI Taxonomy" id="201089"/>
    <lineage>
        <taxon>Bacteria</taxon>
        <taxon>Pseudomonadati</taxon>
        <taxon>Thermodesulfobacteriota</taxon>
        <taxon>Desulfobacteria</taxon>
        <taxon>Desulfobacterales</taxon>
        <taxon>Desulfobacteriaceae</taxon>
        <taxon>Desulfobacterium</taxon>
        <taxon>environmental samples</taxon>
    </lineage>
</organism>
<accession>E1YMS2</accession>
<dbReference type="GO" id="GO:0043190">
    <property type="term" value="C:ATP-binding cassette (ABC) transporter complex"/>
    <property type="evidence" value="ECO:0007669"/>
    <property type="project" value="InterPro"/>
</dbReference>
<dbReference type="GO" id="GO:0006824">
    <property type="term" value="P:cobalt ion transport"/>
    <property type="evidence" value="ECO:0007669"/>
    <property type="project" value="InterPro"/>
</dbReference>
<evidence type="ECO:0000256" key="4">
    <source>
        <dbReference type="ARBA" id="ARBA00022989"/>
    </source>
</evidence>
<dbReference type="InterPro" id="IPR003339">
    <property type="entry name" value="ABC/ECF_trnsptr_transmembrane"/>
</dbReference>
<evidence type="ECO:0000313" key="7">
    <source>
        <dbReference type="EMBL" id="CBX31866.1"/>
    </source>
</evidence>
<dbReference type="AlphaFoldDB" id="E1YMS2"/>
<dbReference type="InterPro" id="IPR051611">
    <property type="entry name" value="ECF_transporter_component"/>
</dbReference>
<gene>
    <name evidence="7" type="ORF">N47_N26910</name>
</gene>
<dbReference type="EMBL" id="FR695879">
    <property type="protein sequence ID" value="CBX31866.1"/>
    <property type="molecule type" value="Genomic_DNA"/>
</dbReference>
<dbReference type="InterPro" id="IPR012809">
    <property type="entry name" value="ECF_CbiQ"/>
</dbReference>
<evidence type="ECO:0000256" key="1">
    <source>
        <dbReference type="ARBA" id="ARBA00004651"/>
    </source>
</evidence>
<name>E1YMS2_9BACT</name>
<dbReference type="Pfam" id="PF02361">
    <property type="entry name" value="CbiQ"/>
    <property type="match status" value="1"/>
</dbReference>
<evidence type="ECO:0000256" key="6">
    <source>
        <dbReference type="SAM" id="Phobius"/>
    </source>
</evidence>
<keyword evidence="3 6" id="KW-0812">Transmembrane</keyword>
<dbReference type="PANTHER" id="PTHR34857">
    <property type="entry name" value="SLL0384 PROTEIN"/>
    <property type="match status" value="1"/>
</dbReference>
<evidence type="ECO:0000256" key="2">
    <source>
        <dbReference type="ARBA" id="ARBA00022475"/>
    </source>
</evidence>
<evidence type="ECO:0008006" key="8">
    <source>
        <dbReference type="Google" id="ProtNLM"/>
    </source>
</evidence>
<feature type="transmembrane region" description="Helical" evidence="6">
    <location>
        <begin position="42"/>
        <end position="59"/>
    </location>
</feature>
<keyword evidence="2" id="KW-1003">Cell membrane</keyword>
<keyword evidence="4 6" id="KW-1133">Transmembrane helix</keyword>
<proteinExistence type="predicted"/>
<reference evidence="7" key="1">
    <citation type="journal article" date="2011" name="Environ. Microbiol.">
        <title>Genomic insights into the metabolic potential of the polycyclic aromatic hydrocarbon degrading sulfate-reducing Deltaproteobacterium N47.</title>
        <authorList>
            <person name="Bergmann F."/>
            <person name="Selesi D."/>
            <person name="Weinmaier T."/>
            <person name="Tischler P."/>
            <person name="Rattei T."/>
            <person name="Meckenstock R.U."/>
        </authorList>
    </citation>
    <scope>NUCLEOTIDE SEQUENCE</scope>
</reference>
<dbReference type="CDD" id="cd16914">
    <property type="entry name" value="EcfT"/>
    <property type="match status" value="1"/>
</dbReference>
<evidence type="ECO:0000256" key="5">
    <source>
        <dbReference type="ARBA" id="ARBA00023136"/>
    </source>
</evidence>
<sequence>MHLEEFAEGSSFLHRLDPRVKLITFLPYVFTIASMRDINGPLAGLFISASLITFAGIGFRKLLGRLVVINTFIFVLWIFLPFSSPGHPVFSIFSLTASREGVLYALSITLKANAIFLATIAILGTSEVNSLAHALVHFKMPDKLIYLFFFFYRYISVLHEEYGRLKNAIAIRSFQPGTNIHTYRTIRIPRRYDSREEL</sequence>
<keyword evidence="5 6" id="KW-0472">Membrane</keyword>
<feature type="transmembrane region" description="Helical" evidence="6">
    <location>
        <begin position="102"/>
        <end position="123"/>
    </location>
</feature>
<feature type="transmembrane region" description="Helical" evidence="6">
    <location>
        <begin position="144"/>
        <end position="159"/>
    </location>
</feature>
<dbReference type="PANTHER" id="PTHR34857:SF2">
    <property type="entry name" value="SLL0384 PROTEIN"/>
    <property type="match status" value="1"/>
</dbReference>
<comment type="subcellular location">
    <subcellularLocation>
        <location evidence="1">Cell membrane</location>
        <topology evidence="1">Multi-pass membrane protein</topology>
    </subcellularLocation>
</comment>
<dbReference type="NCBIfam" id="TIGR02454">
    <property type="entry name" value="ECF_T_CbiQ"/>
    <property type="match status" value="1"/>
</dbReference>